<feature type="transmembrane region" description="Helical" evidence="1">
    <location>
        <begin position="139"/>
        <end position="158"/>
    </location>
</feature>
<dbReference type="EMBL" id="JBHSON010000036">
    <property type="protein sequence ID" value="MFC5748852.1"/>
    <property type="molecule type" value="Genomic_DNA"/>
</dbReference>
<evidence type="ECO:0000313" key="4">
    <source>
        <dbReference type="Proteomes" id="UP001596074"/>
    </source>
</evidence>
<dbReference type="EC" id="3.4.-.-" evidence="3"/>
<feature type="transmembrane region" description="Helical" evidence="1">
    <location>
        <begin position="66"/>
        <end position="87"/>
    </location>
</feature>
<sequence>MSLSPHAALAAAVAVLVAANVLNNRLAPSAYVLTSVVTTGVLLALFASAGVGWSQAGLGRDAARRGLVWDLVLVAAVAACYLVLALLPATRELFLDRRVGDAGQGRLVFEVFVRIPLGTVLLEEVAFRGVLYGLVRAEHGVVWATAVSSVLFGLWHVLPSSGISTVNPHFERIFGTGAAGAAVAVAVTVVAMTLAGALLCEVQRRSGSLIAPAALHWAVNGLGFATAYAVIGGRG</sequence>
<accession>A0ABW1A1M4</accession>
<reference evidence="4" key="1">
    <citation type="journal article" date="2019" name="Int. J. Syst. Evol. Microbiol.">
        <title>The Global Catalogue of Microorganisms (GCM) 10K type strain sequencing project: providing services to taxonomists for standard genome sequencing and annotation.</title>
        <authorList>
            <consortium name="The Broad Institute Genomics Platform"/>
            <consortium name="The Broad Institute Genome Sequencing Center for Infectious Disease"/>
            <person name="Wu L."/>
            <person name="Ma J."/>
        </authorList>
    </citation>
    <scope>NUCLEOTIDE SEQUENCE [LARGE SCALE GENOMIC DNA]</scope>
    <source>
        <strain evidence="4">KCTC 42087</strain>
    </source>
</reference>
<evidence type="ECO:0000256" key="1">
    <source>
        <dbReference type="SAM" id="Phobius"/>
    </source>
</evidence>
<dbReference type="Pfam" id="PF02517">
    <property type="entry name" value="Rce1-like"/>
    <property type="match status" value="1"/>
</dbReference>
<feature type="transmembrane region" description="Helical" evidence="1">
    <location>
        <begin position="33"/>
        <end position="54"/>
    </location>
</feature>
<protein>
    <submittedName>
        <fullName evidence="3">CPBP family intramembrane glutamic endopeptidase</fullName>
        <ecNumber evidence="3">3.4.-.-</ecNumber>
    </submittedName>
</protein>
<proteinExistence type="predicted"/>
<dbReference type="Proteomes" id="UP001596074">
    <property type="component" value="Unassembled WGS sequence"/>
</dbReference>
<gene>
    <name evidence="3" type="ORF">ACFPZN_24825</name>
</gene>
<evidence type="ECO:0000313" key="3">
    <source>
        <dbReference type="EMBL" id="MFC5748852.1"/>
    </source>
</evidence>
<dbReference type="InterPro" id="IPR003675">
    <property type="entry name" value="Rce1/LyrA-like_dom"/>
</dbReference>
<keyword evidence="4" id="KW-1185">Reference proteome</keyword>
<organism evidence="3 4">
    <name type="scientific">Actinomadura rugatobispora</name>
    <dbReference type="NCBI Taxonomy" id="1994"/>
    <lineage>
        <taxon>Bacteria</taxon>
        <taxon>Bacillati</taxon>
        <taxon>Actinomycetota</taxon>
        <taxon>Actinomycetes</taxon>
        <taxon>Streptosporangiales</taxon>
        <taxon>Thermomonosporaceae</taxon>
        <taxon>Actinomadura</taxon>
    </lineage>
</organism>
<dbReference type="GO" id="GO:0016787">
    <property type="term" value="F:hydrolase activity"/>
    <property type="evidence" value="ECO:0007669"/>
    <property type="project" value="UniProtKB-KW"/>
</dbReference>
<evidence type="ECO:0000259" key="2">
    <source>
        <dbReference type="Pfam" id="PF02517"/>
    </source>
</evidence>
<keyword evidence="3" id="KW-0378">Hydrolase</keyword>
<keyword evidence="1" id="KW-0812">Transmembrane</keyword>
<comment type="caution">
    <text evidence="3">The sequence shown here is derived from an EMBL/GenBank/DDBJ whole genome shotgun (WGS) entry which is preliminary data.</text>
</comment>
<feature type="domain" description="CAAX prenyl protease 2/Lysostaphin resistance protein A-like" evidence="2">
    <location>
        <begin position="111"/>
        <end position="221"/>
    </location>
</feature>
<dbReference type="PIRSF" id="PIRSF026622">
    <property type="entry name" value="Proteas_026622"/>
    <property type="match status" value="1"/>
</dbReference>
<keyword evidence="1" id="KW-0472">Membrane</keyword>
<name>A0ABW1A1M4_9ACTN</name>
<dbReference type="RefSeq" id="WP_378284541.1">
    <property type="nucleotide sequence ID" value="NZ_JBHSON010000036.1"/>
</dbReference>
<feature type="transmembrane region" description="Helical" evidence="1">
    <location>
        <begin position="209"/>
        <end position="231"/>
    </location>
</feature>
<keyword evidence="1" id="KW-1133">Transmembrane helix</keyword>
<dbReference type="InterPro" id="IPR015837">
    <property type="entry name" value="UCP026622_CAAX_protease"/>
</dbReference>
<feature type="transmembrane region" description="Helical" evidence="1">
    <location>
        <begin position="178"/>
        <end position="200"/>
    </location>
</feature>